<comment type="cofactor">
    <cofactor evidence="1">
        <name>Zn(2+)</name>
        <dbReference type="ChEBI" id="CHEBI:29105"/>
    </cofactor>
</comment>
<keyword evidence="8" id="KW-1185">Reference proteome</keyword>
<evidence type="ECO:0000256" key="5">
    <source>
        <dbReference type="SAM" id="MobiDB-lite"/>
    </source>
</evidence>
<proteinExistence type="predicted"/>
<dbReference type="Gene3D" id="3.40.50.720">
    <property type="entry name" value="NAD(P)-binding Rossmann-like Domain"/>
    <property type="match status" value="2"/>
</dbReference>
<dbReference type="PANTHER" id="PTHR42813">
    <property type="entry name" value="ZINC-TYPE ALCOHOL DEHYDROGENASE-LIKE"/>
    <property type="match status" value="1"/>
</dbReference>
<dbReference type="GO" id="GO:0008270">
    <property type="term" value="F:zinc ion binding"/>
    <property type="evidence" value="ECO:0007669"/>
    <property type="project" value="InterPro"/>
</dbReference>
<dbReference type="PANTHER" id="PTHR42813:SF1">
    <property type="entry name" value="DEHYDROGENASE, PUTATIVE (AFU_ORTHOLOGUE AFUA_5G03930)-RELATED"/>
    <property type="match status" value="1"/>
</dbReference>
<sequence>MMNAAANLAERVLGHTNTDCKTEGEVSATESMLACTWQGKSKLEMREVPRPTITDDEDAIIRTTGSTVCGSDLHLFKGDMVSMKTNDIMGHECMGIVEDIGPAVTTVKKGDRVVLAFNVACGKCEYCNKQLYTACDNTNNSRVMEKLYGHKTAGILGYSHMLAGYPGCQAEYVRALYANTNLLKVPDQMTDEQALLLADIVPTSYHAVSDTGVQEGDVVGVWGCGPIGMLVVQWLVNVFKASRVIVIDSVQDRLDLVKERFDVETINFEKTKNVVAAIQELTAKDQGERLSVASSPNAPEDIDIGKSVDIEGSKPEVEGEKEGEGEESKTGAGLKSSDSKGLRSSESKGDGKGEKKTEYINGGLDRAIDCGAFRYTKGIMHKLERALAFETDSSEVINEMIRATKKFGTIGLIADYVGYCNHLLIGGIMEKGIRMVGCGQAPIQRYWTTCIEHIMSGRFDPTVVYSHRASLEQTPLVYKLFDNKQMWKVFLETKASNPPTPGLPTLRVLSESKSAKVDATAKPSSSKSLKPSKSHGADTGDHKKNIKKAHTIGTTKKKSKSSANDGTASPATEQEPNN</sequence>
<feature type="region of interest" description="Disordered" evidence="5">
    <location>
        <begin position="514"/>
        <end position="578"/>
    </location>
</feature>
<evidence type="ECO:0000256" key="1">
    <source>
        <dbReference type="ARBA" id="ARBA00001947"/>
    </source>
</evidence>
<feature type="compositionally biased region" description="Basic residues" evidence="5">
    <location>
        <begin position="544"/>
        <end position="560"/>
    </location>
</feature>
<evidence type="ECO:0000256" key="2">
    <source>
        <dbReference type="ARBA" id="ARBA00022723"/>
    </source>
</evidence>
<dbReference type="SUPFAM" id="SSF50129">
    <property type="entry name" value="GroES-like"/>
    <property type="match status" value="1"/>
</dbReference>
<reference evidence="7" key="1">
    <citation type="submission" date="2013-12" db="EMBL/GenBank/DDBJ databases">
        <authorList>
            <person name="Omoto C.K."/>
            <person name="Sibley D."/>
            <person name="Venepally P."/>
            <person name="Hadjithomas M."/>
            <person name="Karamycheva S."/>
            <person name="Brunk B."/>
            <person name="Roos D."/>
            <person name="Caler E."/>
            <person name="Lorenzi H."/>
        </authorList>
    </citation>
    <scope>NUCLEOTIDE SEQUENCE</scope>
</reference>
<feature type="compositionally biased region" description="Basic and acidic residues" evidence="5">
    <location>
        <begin position="303"/>
        <end position="329"/>
    </location>
</feature>
<dbReference type="GO" id="GO:0051903">
    <property type="term" value="F:S-(hydroxymethyl)glutathione dehydrogenase [NAD(P)+] activity"/>
    <property type="evidence" value="ECO:0007669"/>
    <property type="project" value="UniProtKB-EC"/>
</dbReference>
<protein>
    <submittedName>
        <fullName evidence="7">Alcohol dehydrogenase</fullName>
        <ecNumber evidence="7">1.1.1.284</ecNumber>
    </submittedName>
</protein>
<feature type="region of interest" description="Disordered" evidence="5">
    <location>
        <begin position="288"/>
        <end position="356"/>
    </location>
</feature>
<feature type="compositionally biased region" description="Polar residues" evidence="5">
    <location>
        <begin position="563"/>
        <end position="578"/>
    </location>
</feature>
<dbReference type="GeneID" id="22914389"/>
<evidence type="ECO:0000313" key="7">
    <source>
        <dbReference type="EMBL" id="EZG51530.1"/>
    </source>
</evidence>
<dbReference type="InterPro" id="IPR013154">
    <property type="entry name" value="ADH-like_N"/>
</dbReference>
<comment type="caution">
    <text evidence="7">The sequence shown here is derived from an EMBL/GenBank/DDBJ whole genome shotgun (WGS) entry which is preliminary data.</text>
</comment>
<dbReference type="EMBL" id="AFNH02000926">
    <property type="protein sequence ID" value="EZG51530.1"/>
    <property type="molecule type" value="Genomic_DNA"/>
</dbReference>
<keyword evidence="4 7" id="KW-0560">Oxidoreductase</keyword>
<evidence type="ECO:0000256" key="3">
    <source>
        <dbReference type="ARBA" id="ARBA00022833"/>
    </source>
</evidence>
<gene>
    <name evidence="7" type="ORF">GNI_124390</name>
</gene>
<dbReference type="InterPro" id="IPR002328">
    <property type="entry name" value="ADH_Zn_CS"/>
</dbReference>
<feature type="domain" description="Alcohol dehydrogenase-like N-terminal" evidence="6">
    <location>
        <begin position="56"/>
        <end position="187"/>
    </location>
</feature>
<dbReference type="Gene3D" id="3.90.180.10">
    <property type="entry name" value="Medium-chain alcohol dehydrogenases, catalytic domain"/>
    <property type="match status" value="2"/>
</dbReference>
<feature type="compositionally biased region" description="Basic and acidic residues" evidence="5">
    <location>
        <begin position="337"/>
        <end position="356"/>
    </location>
</feature>
<keyword evidence="2" id="KW-0479">Metal-binding</keyword>
<evidence type="ECO:0000256" key="4">
    <source>
        <dbReference type="ARBA" id="ARBA00023002"/>
    </source>
</evidence>
<dbReference type="Proteomes" id="UP000019763">
    <property type="component" value="Unassembled WGS sequence"/>
</dbReference>
<accession>A0A023B2Q7</accession>
<evidence type="ECO:0000313" key="8">
    <source>
        <dbReference type="Proteomes" id="UP000019763"/>
    </source>
</evidence>
<organism evidence="7 8">
    <name type="scientific">Gregarina niphandrodes</name>
    <name type="common">Septate eugregarine</name>
    <dbReference type="NCBI Taxonomy" id="110365"/>
    <lineage>
        <taxon>Eukaryota</taxon>
        <taxon>Sar</taxon>
        <taxon>Alveolata</taxon>
        <taxon>Apicomplexa</taxon>
        <taxon>Conoidasida</taxon>
        <taxon>Gregarinasina</taxon>
        <taxon>Eugregarinorida</taxon>
        <taxon>Gregarinidae</taxon>
        <taxon>Gregarina</taxon>
    </lineage>
</organism>
<dbReference type="VEuPathDB" id="CryptoDB:GNI_124390"/>
<dbReference type="Pfam" id="PF08240">
    <property type="entry name" value="ADH_N"/>
    <property type="match status" value="1"/>
</dbReference>
<dbReference type="InterPro" id="IPR011032">
    <property type="entry name" value="GroES-like_sf"/>
</dbReference>
<dbReference type="InterPro" id="IPR036291">
    <property type="entry name" value="NAD(P)-bd_dom_sf"/>
</dbReference>
<dbReference type="SUPFAM" id="SSF51735">
    <property type="entry name" value="NAD(P)-binding Rossmann-fold domains"/>
    <property type="match status" value="1"/>
</dbReference>
<dbReference type="OMA" id="QNAMYGH"/>
<dbReference type="eggNOG" id="KOG0024">
    <property type="taxonomic scope" value="Eukaryota"/>
</dbReference>
<dbReference type="AlphaFoldDB" id="A0A023B2Q7"/>
<evidence type="ECO:0000259" key="6">
    <source>
        <dbReference type="Pfam" id="PF08240"/>
    </source>
</evidence>
<dbReference type="EC" id="1.1.1.284" evidence="7"/>
<feature type="compositionally biased region" description="Low complexity" evidence="5">
    <location>
        <begin position="522"/>
        <end position="531"/>
    </location>
</feature>
<keyword evidence="3" id="KW-0862">Zinc</keyword>
<name>A0A023B2Q7_GRENI</name>
<dbReference type="OrthoDB" id="417550at2759"/>
<dbReference type="RefSeq" id="XP_011131968.1">
    <property type="nucleotide sequence ID" value="XM_011133666.1"/>
</dbReference>
<dbReference type="PROSITE" id="PS00059">
    <property type="entry name" value="ADH_ZINC"/>
    <property type="match status" value="1"/>
</dbReference>